<dbReference type="GO" id="GO:0005739">
    <property type="term" value="C:mitochondrion"/>
    <property type="evidence" value="ECO:0007669"/>
    <property type="project" value="TreeGrafter"/>
</dbReference>
<evidence type="ECO:0000256" key="2">
    <source>
        <dbReference type="ARBA" id="ARBA00022170"/>
    </source>
</evidence>
<dbReference type="PANTHER" id="PTHR28524">
    <property type="entry name" value="SUCCINATE DEHYDROGENASE ASSEMBLY FACTOR 4, MITOCHONDRIAL"/>
    <property type="match status" value="1"/>
</dbReference>
<organism evidence="4 5">
    <name type="scientific">Kwoniella dendrophila CBS 6074</name>
    <dbReference type="NCBI Taxonomy" id="1295534"/>
    <lineage>
        <taxon>Eukaryota</taxon>
        <taxon>Fungi</taxon>
        <taxon>Dikarya</taxon>
        <taxon>Basidiomycota</taxon>
        <taxon>Agaricomycotina</taxon>
        <taxon>Tremellomycetes</taxon>
        <taxon>Tremellales</taxon>
        <taxon>Cryptococcaceae</taxon>
        <taxon>Kwoniella</taxon>
    </lineage>
</organism>
<dbReference type="GO" id="GO:0034553">
    <property type="term" value="P:mitochondrial respiratory chain complex II assembly"/>
    <property type="evidence" value="ECO:0007669"/>
    <property type="project" value="TreeGrafter"/>
</dbReference>
<comment type="similarity">
    <text evidence="1">Belongs to the SDHAF4 family.</text>
</comment>
<dbReference type="Pfam" id="PF07896">
    <property type="entry name" value="DUF1674"/>
    <property type="match status" value="1"/>
</dbReference>
<feature type="compositionally biased region" description="Basic and acidic residues" evidence="3">
    <location>
        <begin position="85"/>
        <end position="105"/>
    </location>
</feature>
<dbReference type="PANTHER" id="PTHR28524:SF3">
    <property type="entry name" value="SUCCINATE DEHYDROGENASE ASSEMBLY FACTOR 4, MITOCHONDRIAL"/>
    <property type="match status" value="1"/>
</dbReference>
<gene>
    <name evidence="4" type="ORF">L201_005693</name>
</gene>
<feature type="compositionally biased region" description="Basic and acidic residues" evidence="3">
    <location>
        <begin position="116"/>
        <end position="131"/>
    </location>
</feature>
<dbReference type="AlphaFoldDB" id="A0AAX4JZQ9"/>
<evidence type="ECO:0000313" key="5">
    <source>
        <dbReference type="Proteomes" id="UP001355207"/>
    </source>
</evidence>
<sequence>MIRTTLFKSLRTLPFPPSSSSSSSSIARTPLSVRSISSTSITSSKSNKSFSRPGPPQLPPKEQAEFERLIKANETIGASPDIVDNAEKGIKASEELHKDIRRGPKPDFSGDTNPKTGERGGPKTDPFKAGDQDWSYAGRVTVSTDCCVLGYRLILG</sequence>
<dbReference type="InterPro" id="IPR012875">
    <property type="entry name" value="SDHF4"/>
</dbReference>
<evidence type="ECO:0000256" key="1">
    <source>
        <dbReference type="ARBA" id="ARBA00005701"/>
    </source>
</evidence>
<protein>
    <recommendedName>
        <fullName evidence="2">Succinate dehydrogenase assembly factor 4, mitochondrial</fullName>
    </recommendedName>
</protein>
<keyword evidence="5" id="KW-1185">Reference proteome</keyword>
<dbReference type="RefSeq" id="XP_066077519.1">
    <property type="nucleotide sequence ID" value="XM_066221422.1"/>
</dbReference>
<dbReference type="Proteomes" id="UP001355207">
    <property type="component" value="Chromosome 7"/>
</dbReference>
<reference evidence="4 5" key="1">
    <citation type="submission" date="2024-01" db="EMBL/GenBank/DDBJ databases">
        <title>Comparative genomics of Cryptococcus and Kwoniella reveals pathogenesis evolution and contrasting modes of karyotype evolution via chromosome fusion or intercentromeric recombination.</title>
        <authorList>
            <person name="Coelho M.A."/>
            <person name="David-Palma M."/>
            <person name="Shea T."/>
            <person name="Bowers K."/>
            <person name="McGinley-Smith S."/>
            <person name="Mohammad A.W."/>
            <person name="Gnirke A."/>
            <person name="Yurkov A.M."/>
            <person name="Nowrousian M."/>
            <person name="Sun S."/>
            <person name="Cuomo C.A."/>
            <person name="Heitman J."/>
        </authorList>
    </citation>
    <scope>NUCLEOTIDE SEQUENCE [LARGE SCALE GENOMIC DNA]</scope>
    <source>
        <strain evidence="4 5">CBS 6074</strain>
    </source>
</reference>
<feature type="compositionally biased region" description="Low complexity" evidence="3">
    <location>
        <begin position="32"/>
        <end position="52"/>
    </location>
</feature>
<proteinExistence type="inferred from homology"/>
<evidence type="ECO:0000313" key="4">
    <source>
        <dbReference type="EMBL" id="WWC90756.1"/>
    </source>
</evidence>
<feature type="compositionally biased region" description="Basic and acidic residues" evidence="3">
    <location>
        <begin position="62"/>
        <end position="71"/>
    </location>
</feature>
<dbReference type="EMBL" id="CP144104">
    <property type="protein sequence ID" value="WWC90756.1"/>
    <property type="molecule type" value="Genomic_DNA"/>
</dbReference>
<evidence type="ECO:0000256" key="3">
    <source>
        <dbReference type="SAM" id="MobiDB-lite"/>
    </source>
</evidence>
<feature type="region of interest" description="Disordered" evidence="3">
    <location>
        <begin position="1"/>
        <end position="132"/>
    </location>
</feature>
<accession>A0AAX4JZQ9</accession>
<dbReference type="GeneID" id="91096363"/>
<name>A0AAX4JZQ9_9TREE</name>